<dbReference type="PANTHER" id="PTHR30566">
    <property type="entry name" value="YNAI-RELATED MECHANOSENSITIVE ION CHANNEL"/>
    <property type="match status" value="1"/>
</dbReference>
<accession>A0A0M2Q4W2</accession>
<dbReference type="STRING" id="317619.GCA_000332315_03374"/>
<protein>
    <submittedName>
        <fullName evidence="8">Membrane protein</fullName>
    </submittedName>
</protein>
<keyword evidence="4 6" id="KW-1133">Transmembrane helix</keyword>
<comment type="similarity">
    <text evidence="2">Belongs to the MscS (TC 1.A.23) family.</text>
</comment>
<feature type="transmembrane region" description="Helical" evidence="6">
    <location>
        <begin position="171"/>
        <end position="190"/>
    </location>
</feature>
<evidence type="ECO:0000256" key="5">
    <source>
        <dbReference type="ARBA" id="ARBA00023136"/>
    </source>
</evidence>
<dbReference type="SUPFAM" id="SSF50182">
    <property type="entry name" value="Sm-like ribonucleoproteins"/>
    <property type="match status" value="1"/>
</dbReference>
<name>A0A0M2Q4W2_PROHO</name>
<feature type="transmembrane region" description="Helical" evidence="6">
    <location>
        <begin position="101"/>
        <end position="123"/>
    </location>
</feature>
<comment type="caution">
    <text evidence="8">The sequence shown here is derived from an EMBL/GenBank/DDBJ whole genome shotgun (WGS) entry which is preliminary data.</text>
</comment>
<dbReference type="Gene3D" id="1.10.287.1260">
    <property type="match status" value="1"/>
</dbReference>
<dbReference type="GO" id="GO:0055085">
    <property type="term" value="P:transmembrane transport"/>
    <property type="evidence" value="ECO:0007669"/>
    <property type="project" value="InterPro"/>
</dbReference>
<evidence type="ECO:0000256" key="1">
    <source>
        <dbReference type="ARBA" id="ARBA00004141"/>
    </source>
</evidence>
<dbReference type="InterPro" id="IPR006685">
    <property type="entry name" value="MscS_channel_2nd"/>
</dbReference>
<evidence type="ECO:0000259" key="7">
    <source>
        <dbReference type="Pfam" id="PF00924"/>
    </source>
</evidence>
<keyword evidence="3 6" id="KW-0812">Transmembrane</keyword>
<dbReference type="GO" id="GO:0016020">
    <property type="term" value="C:membrane"/>
    <property type="evidence" value="ECO:0007669"/>
    <property type="project" value="UniProtKB-SubCell"/>
</dbReference>
<dbReference type="AlphaFoldDB" id="A0A0M2Q4W2"/>
<dbReference type="InterPro" id="IPR011014">
    <property type="entry name" value="MscS_channel_TM-2"/>
</dbReference>
<gene>
    <name evidence="8" type="ORF">PROH_01040</name>
</gene>
<evidence type="ECO:0000256" key="3">
    <source>
        <dbReference type="ARBA" id="ARBA00022692"/>
    </source>
</evidence>
<sequence>MSDLSQGRARAVKLPWFLGDLSPLGQWSLGGVMLATLGLGLWALQVPQWLRSLPQHWQSPKIQTLYQTILAPHQRELQWALVTIAIDSLLIPLPLTPPLHPLEVVLAIVVAVQVSVLGVKLVNQWFDSYWLTASLAEDKRINSELLLLGRFLAQLSLGLGVILAFAQTHAINLVGLVASVGIGGVALAFASQKIVEQILWSVVIYIDRPFEVGDYIHLPDRSLGKVEAVGWRSTKVRLSGKNTLAIVPNSHLAQVNIENLSRAQRVILMIDLSFFTTLMDEEKALIRQLIVEGTSDILGIDHQLTQITFQEATDPNAAVKMQVQAIFFVLGSAETSMELRRSLLVIAQENIIQRLQAYNIDFQFQEKTINITQPMNI</sequence>
<dbReference type="PANTHER" id="PTHR30566:SF5">
    <property type="entry name" value="MECHANOSENSITIVE ION CHANNEL PROTEIN 1, MITOCHONDRIAL-RELATED"/>
    <property type="match status" value="1"/>
</dbReference>
<dbReference type="Gene3D" id="2.30.30.60">
    <property type="match status" value="1"/>
</dbReference>
<comment type="subcellular location">
    <subcellularLocation>
        <location evidence="1">Membrane</location>
        <topology evidence="1">Multi-pass membrane protein</topology>
    </subcellularLocation>
</comment>
<dbReference type="EMBL" id="AJTX02000002">
    <property type="protein sequence ID" value="KKJ01627.1"/>
    <property type="molecule type" value="Genomic_DNA"/>
</dbReference>
<dbReference type="Pfam" id="PF00924">
    <property type="entry name" value="MS_channel_2nd"/>
    <property type="match status" value="1"/>
</dbReference>
<evidence type="ECO:0000256" key="4">
    <source>
        <dbReference type="ARBA" id="ARBA00022989"/>
    </source>
</evidence>
<feature type="transmembrane region" description="Helical" evidence="6">
    <location>
        <begin position="24"/>
        <end position="44"/>
    </location>
</feature>
<dbReference type="InterPro" id="IPR010920">
    <property type="entry name" value="LSM_dom_sf"/>
</dbReference>
<dbReference type="SUPFAM" id="SSF82861">
    <property type="entry name" value="Mechanosensitive channel protein MscS (YggB), transmembrane region"/>
    <property type="match status" value="1"/>
</dbReference>
<evidence type="ECO:0000256" key="2">
    <source>
        <dbReference type="ARBA" id="ARBA00008017"/>
    </source>
</evidence>
<proteinExistence type="inferred from homology"/>
<evidence type="ECO:0000313" key="9">
    <source>
        <dbReference type="Proteomes" id="UP000034681"/>
    </source>
</evidence>
<keyword evidence="9" id="KW-1185">Reference proteome</keyword>
<feature type="domain" description="Mechanosensitive ion channel MscS" evidence="7">
    <location>
        <begin position="194"/>
        <end position="262"/>
    </location>
</feature>
<organism evidence="8 9">
    <name type="scientific">Prochlorothrix hollandica PCC 9006 = CALU 1027</name>
    <dbReference type="NCBI Taxonomy" id="317619"/>
    <lineage>
        <taxon>Bacteria</taxon>
        <taxon>Bacillati</taxon>
        <taxon>Cyanobacteriota</taxon>
        <taxon>Cyanophyceae</taxon>
        <taxon>Prochlorotrichales</taxon>
        <taxon>Prochlorotrichaceae</taxon>
        <taxon>Prochlorothrix</taxon>
    </lineage>
</organism>
<dbReference type="Proteomes" id="UP000034681">
    <property type="component" value="Unassembled WGS sequence"/>
</dbReference>
<evidence type="ECO:0000256" key="6">
    <source>
        <dbReference type="SAM" id="Phobius"/>
    </source>
</evidence>
<dbReference type="InterPro" id="IPR023408">
    <property type="entry name" value="MscS_beta-dom_sf"/>
</dbReference>
<keyword evidence="5 6" id="KW-0472">Membrane</keyword>
<evidence type="ECO:0000313" key="8">
    <source>
        <dbReference type="EMBL" id="KKJ01627.1"/>
    </source>
</evidence>
<feature type="transmembrane region" description="Helical" evidence="6">
    <location>
        <begin position="144"/>
        <end position="165"/>
    </location>
</feature>
<reference evidence="8" key="1">
    <citation type="submission" date="2012-04" db="EMBL/GenBank/DDBJ databases">
        <authorList>
            <person name="Borisov I.G."/>
            <person name="Ivanikova N.V."/>
            <person name="Pinevich A.V."/>
        </authorList>
    </citation>
    <scope>NUCLEOTIDE SEQUENCE</scope>
    <source>
        <strain evidence="8">CALU 1027</strain>
    </source>
</reference>
<dbReference type="eggNOG" id="COG0668">
    <property type="taxonomic scope" value="Bacteria"/>
</dbReference>